<dbReference type="RefSeq" id="WP_212232000.1">
    <property type="nucleotide sequence ID" value="NZ_JAGUCN010000050.1"/>
</dbReference>
<dbReference type="SUPFAM" id="SSF81593">
    <property type="entry name" value="Nucleotidyltransferase substrate binding subunit/domain"/>
    <property type="match status" value="1"/>
</dbReference>
<sequence>MDELKDIRWQQRFANFNKAFGQLTKFIQHNQLNELEEQGLIKAFEYTYELAWKTLQDLLRHKGYEDIAGPKPVIEQSFQDGYIKDGKGWLRMHKSRNLASHTYDEATATEIIEAIRSEYVALLKYLKQRLDKELLNPQTTVLDE</sequence>
<gene>
    <name evidence="1" type="ORF">KEM09_21610</name>
</gene>
<dbReference type="Proteomes" id="UP000721861">
    <property type="component" value="Unassembled WGS sequence"/>
</dbReference>
<dbReference type="NCBIfam" id="TIGR01987">
    <property type="entry name" value="HI0074"/>
    <property type="match status" value="1"/>
</dbReference>
<dbReference type="Gene3D" id="1.20.120.330">
    <property type="entry name" value="Nucleotidyltransferases domain 2"/>
    <property type="match status" value="1"/>
</dbReference>
<reference evidence="1 2" key="1">
    <citation type="journal article" date="2014" name="Int. J. Syst. Evol. Microbiol.">
        <title>Carboxylicivirga gen. nov. in the family Marinilabiliaceae with two novel species, Carboxylicivirga mesophila sp. nov. and Carboxylicivirga taeanensis sp. nov., and reclassification of Cytophaga fermentans as Saccharicrinis fermentans gen. nov., comb. nov.</title>
        <authorList>
            <person name="Yang S.H."/>
            <person name="Seo H.S."/>
            <person name="Woo J.H."/>
            <person name="Oh H.M."/>
            <person name="Jang H."/>
            <person name="Lee J.H."/>
            <person name="Kim S.J."/>
            <person name="Kwon K.K."/>
        </authorList>
    </citation>
    <scope>NUCLEOTIDE SEQUENCE [LARGE SCALE GENOMIC DNA]</scope>
    <source>
        <strain evidence="1 2">JCM 18290</strain>
    </source>
</reference>
<dbReference type="Pfam" id="PF08780">
    <property type="entry name" value="NTase_sub_bind"/>
    <property type="match status" value="1"/>
</dbReference>
<accession>A0ABS5KG23</accession>
<proteinExistence type="predicted"/>
<keyword evidence="2" id="KW-1185">Reference proteome</keyword>
<name>A0ABS5KG23_9BACT</name>
<dbReference type="InterPro" id="IPR010235">
    <property type="entry name" value="HepT"/>
</dbReference>
<comment type="caution">
    <text evidence="1">The sequence shown here is derived from an EMBL/GenBank/DDBJ whole genome shotgun (WGS) entry which is preliminary data.</text>
</comment>
<evidence type="ECO:0000313" key="2">
    <source>
        <dbReference type="Proteomes" id="UP000721861"/>
    </source>
</evidence>
<protein>
    <submittedName>
        <fullName evidence="1">Nucleotidyltransferase substrate binding protein</fullName>
    </submittedName>
</protein>
<organism evidence="1 2">
    <name type="scientific">Carboxylicivirga mesophila</name>
    <dbReference type="NCBI Taxonomy" id="1166478"/>
    <lineage>
        <taxon>Bacteria</taxon>
        <taxon>Pseudomonadati</taxon>
        <taxon>Bacteroidota</taxon>
        <taxon>Bacteroidia</taxon>
        <taxon>Marinilabiliales</taxon>
        <taxon>Marinilabiliaceae</taxon>
        <taxon>Carboxylicivirga</taxon>
    </lineage>
</organism>
<dbReference type="EMBL" id="JAGUCN010000050">
    <property type="protein sequence ID" value="MBS2214020.1"/>
    <property type="molecule type" value="Genomic_DNA"/>
</dbReference>
<evidence type="ECO:0000313" key="1">
    <source>
        <dbReference type="EMBL" id="MBS2214020.1"/>
    </source>
</evidence>